<name>A0A5B7J870_PORTR</name>
<evidence type="ECO:0000256" key="1">
    <source>
        <dbReference type="SAM" id="Phobius"/>
    </source>
</evidence>
<dbReference type="AlphaFoldDB" id="A0A5B7J870"/>
<accession>A0A5B7J870</accession>
<dbReference type="Proteomes" id="UP000324222">
    <property type="component" value="Unassembled WGS sequence"/>
</dbReference>
<comment type="caution">
    <text evidence="2">The sequence shown here is derived from an EMBL/GenBank/DDBJ whole genome shotgun (WGS) entry which is preliminary data.</text>
</comment>
<proteinExistence type="predicted"/>
<keyword evidence="1" id="KW-0472">Membrane</keyword>
<evidence type="ECO:0000313" key="3">
    <source>
        <dbReference type="Proteomes" id="UP000324222"/>
    </source>
</evidence>
<dbReference type="EMBL" id="VSRR010085892">
    <property type="protein sequence ID" value="MPC90875.1"/>
    <property type="molecule type" value="Genomic_DNA"/>
</dbReference>
<protein>
    <submittedName>
        <fullName evidence="2">Uncharacterized protein</fullName>
    </submittedName>
</protein>
<sequence length="87" mass="9754">MLLPYHLRWGPPITISCLFLVLFLQYLLRIPQSIGASGIMLIFLGMITVSLSETHFCVLNMYWGGGGILIHQRQVCLWGTSASVETE</sequence>
<keyword evidence="1" id="KW-1133">Transmembrane helix</keyword>
<feature type="transmembrane region" description="Helical" evidence="1">
    <location>
        <begin position="12"/>
        <end position="28"/>
    </location>
</feature>
<feature type="transmembrane region" description="Helical" evidence="1">
    <location>
        <begin position="40"/>
        <end position="63"/>
    </location>
</feature>
<evidence type="ECO:0000313" key="2">
    <source>
        <dbReference type="EMBL" id="MPC90875.1"/>
    </source>
</evidence>
<gene>
    <name evidence="2" type="ORF">E2C01_085879</name>
</gene>
<keyword evidence="3" id="KW-1185">Reference proteome</keyword>
<reference evidence="2 3" key="1">
    <citation type="submission" date="2019-05" db="EMBL/GenBank/DDBJ databases">
        <title>Another draft genome of Portunus trituberculatus and its Hox gene families provides insights of decapod evolution.</title>
        <authorList>
            <person name="Jeong J.-H."/>
            <person name="Song I."/>
            <person name="Kim S."/>
            <person name="Choi T."/>
            <person name="Kim D."/>
            <person name="Ryu S."/>
            <person name="Kim W."/>
        </authorList>
    </citation>
    <scope>NUCLEOTIDE SEQUENCE [LARGE SCALE GENOMIC DNA]</scope>
    <source>
        <tissue evidence="2">Muscle</tissue>
    </source>
</reference>
<organism evidence="2 3">
    <name type="scientific">Portunus trituberculatus</name>
    <name type="common">Swimming crab</name>
    <name type="synonym">Neptunus trituberculatus</name>
    <dbReference type="NCBI Taxonomy" id="210409"/>
    <lineage>
        <taxon>Eukaryota</taxon>
        <taxon>Metazoa</taxon>
        <taxon>Ecdysozoa</taxon>
        <taxon>Arthropoda</taxon>
        <taxon>Crustacea</taxon>
        <taxon>Multicrustacea</taxon>
        <taxon>Malacostraca</taxon>
        <taxon>Eumalacostraca</taxon>
        <taxon>Eucarida</taxon>
        <taxon>Decapoda</taxon>
        <taxon>Pleocyemata</taxon>
        <taxon>Brachyura</taxon>
        <taxon>Eubrachyura</taxon>
        <taxon>Portunoidea</taxon>
        <taxon>Portunidae</taxon>
        <taxon>Portuninae</taxon>
        <taxon>Portunus</taxon>
    </lineage>
</organism>
<keyword evidence="1" id="KW-0812">Transmembrane</keyword>